<dbReference type="AlphaFoldDB" id="A0AAF1B953"/>
<evidence type="ECO:0000259" key="14">
    <source>
        <dbReference type="PROSITE" id="PS51873"/>
    </source>
</evidence>
<dbReference type="GO" id="GO:0016567">
    <property type="term" value="P:protein ubiquitination"/>
    <property type="evidence" value="ECO:0007669"/>
    <property type="project" value="InterPro"/>
</dbReference>
<dbReference type="GO" id="GO:0008270">
    <property type="term" value="F:zinc ion binding"/>
    <property type="evidence" value="ECO:0007669"/>
    <property type="project" value="UniProtKB-KW"/>
</dbReference>
<dbReference type="InterPro" id="IPR044066">
    <property type="entry name" value="TRIAD_supradom"/>
</dbReference>
<dbReference type="InterPro" id="IPR013083">
    <property type="entry name" value="Znf_RING/FYVE/PHD"/>
</dbReference>
<dbReference type="GO" id="GO:0061630">
    <property type="term" value="F:ubiquitin protein ligase activity"/>
    <property type="evidence" value="ECO:0007669"/>
    <property type="project" value="UniProtKB-EC"/>
</dbReference>
<evidence type="ECO:0000256" key="2">
    <source>
        <dbReference type="ARBA" id="ARBA00001947"/>
    </source>
</evidence>
<dbReference type="PROSITE" id="PS00518">
    <property type="entry name" value="ZF_RING_1"/>
    <property type="match status" value="1"/>
</dbReference>
<reference evidence="15" key="2">
    <citation type="submission" date="2022-03" db="EMBL/GenBank/DDBJ databases">
        <title>Draft title - Genomic analysis of global carrot germplasm unveils the trajectory of domestication and the origin of high carotenoid orange carrot.</title>
        <authorList>
            <person name="Iorizzo M."/>
            <person name="Ellison S."/>
            <person name="Senalik D."/>
            <person name="Macko-Podgorni A."/>
            <person name="Grzebelus D."/>
            <person name="Bostan H."/>
            <person name="Rolling W."/>
            <person name="Curaba J."/>
            <person name="Simon P."/>
        </authorList>
    </citation>
    <scope>NUCLEOTIDE SEQUENCE</scope>
    <source>
        <tissue evidence="15">Leaf</tissue>
    </source>
</reference>
<dbReference type="InterPro" id="IPR001841">
    <property type="entry name" value="Znf_RING"/>
</dbReference>
<evidence type="ECO:0000313" key="15">
    <source>
        <dbReference type="EMBL" id="WOH07866.1"/>
    </source>
</evidence>
<evidence type="ECO:0000256" key="10">
    <source>
        <dbReference type="ARBA" id="ARBA00022786"/>
    </source>
</evidence>
<keyword evidence="16" id="KW-1185">Reference proteome</keyword>
<reference evidence="15" key="1">
    <citation type="journal article" date="2016" name="Nat. Genet.">
        <title>A high-quality carrot genome assembly provides new insights into carotenoid accumulation and asterid genome evolution.</title>
        <authorList>
            <person name="Iorizzo M."/>
            <person name="Ellison S."/>
            <person name="Senalik D."/>
            <person name="Zeng P."/>
            <person name="Satapoomin P."/>
            <person name="Huang J."/>
            <person name="Bowman M."/>
            <person name="Iovene M."/>
            <person name="Sanseverino W."/>
            <person name="Cavagnaro P."/>
            <person name="Yildiz M."/>
            <person name="Macko-Podgorni A."/>
            <person name="Moranska E."/>
            <person name="Grzebelus E."/>
            <person name="Grzebelus D."/>
            <person name="Ashrafi H."/>
            <person name="Zheng Z."/>
            <person name="Cheng S."/>
            <person name="Spooner D."/>
            <person name="Van Deynze A."/>
            <person name="Simon P."/>
        </authorList>
    </citation>
    <scope>NUCLEOTIDE SEQUENCE</scope>
    <source>
        <tissue evidence="15">Leaf</tissue>
    </source>
</reference>
<feature type="domain" description="RING-type" evidence="14">
    <location>
        <begin position="20"/>
        <end position="218"/>
    </location>
</feature>
<evidence type="ECO:0000313" key="16">
    <source>
        <dbReference type="Proteomes" id="UP000077755"/>
    </source>
</evidence>
<dbReference type="Pfam" id="PF01485">
    <property type="entry name" value="IBR"/>
    <property type="match status" value="1"/>
</dbReference>
<keyword evidence="10" id="KW-0833">Ubl conjugation pathway</keyword>
<dbReference type="PROSITE" id="PS50089">
    <property type="entry name" value="ZF_RING_2"/>
    <property type="match status" value="1"/>
</dbReference>
<keyword evidence="6" id="KW-0808">Transferase</keyword>
<dbReference type="PANTHER" id="PTHR11685">
    <property type="entry name" value="RBR FAMILY RING FINGER AND IBR DOMAIN-CONTAINING"/>
    <property type="match status" value="1"/>
</dbReference>
<evidence type="ECO:0000256" key="12">
    <source>
        <dbReference type="PROSITE-ProRule" id="PRU00175"/>
    </source>
</evidence>
<keyword evidence="11" id="KW-0862">Zinc</keyword>
<feature type="domain" description="RING-type" evidence="13">
    <location>
        <begin position="24"/>
        <end position="69"/>
    </location>
</feature>
<evidence type="ECO:0000256" key="9">
    <source>
        <dbReference type="ARBA" id="ARBA00022771"/>
    </source>
</evidence>
<dbReference type="Proteomes" id="UP000077755">
    <property type="component" value="Chromosome 7"/>
</dbReference>
<evidence type="ECO:0000256" key="4">
    <source>
        <dbReference type="ARBA" id="ARBA00005884"/>
    </source>
</evidence>
<organism evidence="15 16">
    <name type="scientific">Daucus carota subsp. sativus</name>
    <name type="common">Carrot</name>
    <dbReference type="NCBI Taxonomy" id="79200"/>
    <lineage>
        <taxon>Eukaryota</taxon>
        <taxon>Viridiplantae</taxon>
        <taxon>Streptophyta</taxon>
        <taxon>Embryophyta</taxon>
        <taxon>Tracheophyta</taxon>
        <taxon>Spermatophyta</taxon>
        <taxon>Magnoliopsida</taxon>
        <taxon>eudicotyledons</taxon>
        <taxon>Gunneridae</taxon>
        <taxon>Pentapetalae</taxon>
        <taxon>asterids</taxon>
        <taxon>campanulids</taxon>
        <taxon>Apiales</taxon>
        <taxon>Apiaceae</taxon>
        <taxon>Apioideae</taxon>
        <taxon>Scandiceae</taxon>
        <taxon>Daucinae</taxon>
        <taxon>Daucus</taxon>
        <taxon>Daucus sect. Daucus</taxon>
    </lineage>
</organism>
<dbReference type="SUPFAM" id="SSF57850">
    <property type="entry name" value="RING/U-box"/>
    <property type="match status" value="3"/>
</dbReference>
<keyword evidence="7" id="KW-0479">Metal-binding</keyword>
<evidence type="ECO:0000256" key="5">
    <source>
        <dbReference type="ARBA" id="ARBA00012251"/>
    </source>
</evidence>
<dbReference type="Gene3D" id="3.30.40.10">
    <property type="entry name" value="Zinc/RING finger domain, C3HC4 (zinc finger)"/>
    <property type="match status" value="1"/>
</dbReference>
<comment type="catalytic activity">
    <reaction evidence="1">
        <text>[E2 ubiquitin-conjugating enzyme]-S-ubiquitinyl-L-cysteine + [acceptor protein]-L-lysine = [E2 ubiquitin-conjugating enzyme]-L-cysteine + [acceptor protein]-N(6)-ubiquitinyl-L-lysine.</text>
        <dbReference type="EC" id="2.3.2.31"/>
    </reaction>
</comment>
<evidence type="ECO:0000259" key="13">
    <source>
        <dbReference type="PROSITE" id="PS50089"/>
    </source>
</evidence>
<dbReference type="PROSITE" id="PS51873">
    <property type="entry name" value="TRIAD"/>
    <property type="match status" value="1"/>
</dbReference>
<evidence type="ECO:0000256" key="6">
    <source>
        <dbReference type="ARBA" id="ARBA00022679"/>
    </source>
</evidence>
<comment type="function">
    <text evidence="3">Might act as an E3 ubiquitin-protein ligase, or as part of E3 complex, which accepts ubiquitin from specific E2 ubiquitin-conjugating enzymes and then transfers it to substrates.</text>
</comment>
<comment type="cofactor">
    <cofactor evidence="2">
        <name>Zn(2+)</name>
        <dbReference type="ChEBI" id="CHEBI:29105"/>
    </cofactor>
</comment>
<evidence type="ECO:0000256" key="8">
    <source>
        <dbReference type="ARBA" id="ARBA00022737"/>
    </source>
</evidence>
<dbReference type="InterPro" id="IPR002867">
    <property type="entry name" value="IBR_dom"/>
</dbReference>
<keyword evidence="8" id="KW-0677">Repeat</keyword>
<dbReference type="EC" id="2.3.2.31" evidence="5"/>
<accession>A0AAF1B953</accession>
<comment type="similarity">
    <text evidence="4">Belongs to the RBR family. Ariadne subfamily.</text>
</comment>
<sequence length="218" mass="25241">MECVKRRLAKKLLLPLEQQFPFTCEICTERKPYNKSFSVKGCRHSYCSDCLVKYIDIKLQSKVIHILCPGLGCTSQLDPDNCRPIIADKMFDHWWAALYESWIPQACKLYCPNKTCSALLFIDADGSRGPMLACPYCQQRLCVHCKVMWHEGIGCEEFYWRNKEEDEKEDALLHQLASENGWQQCPNCHIYISHYDSASCDVMLCRYGLLTPHIILAM</sequence>
<dbReference type="SMART" id="SM00647">
    <property type="entry name" value="IBR"/>
    <property type="match status" value="1"/>
</dbReference>
<keyword evidence="9 12" id="KW-0863">Zinc-finger</keyword>
<dbReference type="FunFam" id="3.30.40.10:FF:000230">
    <property type="entry name" value="RBR-type E3 ubiquitin transferase"/>
    <property type="match status" value="1"/>
</dbReference>
<evidence type="ECO:0000256" key="11">
    <source>
        <dbReference type="ARBA" id="ARBA00022833"/>
    </source>
</evidence>
<protein>
    <recommendedName>
        <fullName evidence="5">RBR-type E3 ubiquitin transferase</fullName>
        <ecNumber evidence="5">2.3.2.31</ecNumber>
    </recommendedName>
</protein>
<evidence type="ECO:0000256" key="1">
    <source>
        <dbReference type="ARBA" id="ARBA00001798"/>
    </source>
</evidence>
<proteinExistence type="inferred from homology"/>
<dbReference type="InterPro" id="IPR031127">
    <property type="entry name" value="E3_UB_ligase_RBR"/>
</dbReference>
<dbReference type="InterPro" id="IPR017907">
    <property type="entry name" value="Znf_RING_CS"/>
</dbReference>
<name>A0AAF1B953_DAUCS</name>
<evidence type="ECO:0000256" key="3">
    <source>
        <dbReference type="ARBA" id="ARBA00003976"/>
    </source>
</evidence>
<evidence type="ECO:0000256" key="7">
    <source>
        <dbReference type="ARBA" id="ARBA00022723"/>
    </source>
</evidence>
<dbReference type="EMBL" id="CP093349">
    <property type="protein sequence ID" value="WOH07866.1"/>
    <property type="molecule type" value="Genomic_DNA"/>
</dbReference>
<gene>
    <name evidence="15" type="ORF">DCAR_0727300</name>
</gene>